<dbReference type="PANTHER" id="PTHR43179">
    <property type="entry name" value="RHAMNOSYLTRANSFERASE WBBL"/>
    <property type="match status" value="1"/>
</dbReference>
<evidence type="ECO:0000313" key="5">
    <source>
        <dbReference type="EMBL" id="PJE69023.1"/>
    </source>
</evidence>
<comment type="caution">
    <text evidence="5">The sequence shown here is derived from an EMBL/GenBank/DDBJ whole genome shotgun (WGS) entry which is preliminary data.</text>
</comment>
<keyword evidence="3" id="KW-0808">Transferase</keyword>
<dbReference type="SUPFAM" id="SSF53448">
    <property type="entry name" value="Nucleotide-diphospho-sugar transferases"/>
    <property type="match status" value="1"/>
</dbReference>
<evidence type="ECO:0000313" key="6">
    <source>
        <dbReference type="Proteomes" id="UP000229500"/>
    </source>
</evidence>
<dbReference type="PANTHER" id="PTHR43179:SF12">
    <property type="entry name" value="GALACTOFURANOSYLTRANSFERASE GLFT2"/>
    <property type="match status" value="1"/>
</dbReference>
<keyword evidence="2" id="KW-0328">Glycosyltransferase</keyword>
<evidence type="ECO:0000256" key="3">
    <source>
        <dbReference type="ARBA" id="ARBA00022679"/>
    </source>
</evidence>
<protein>
    <recommendedName>
        <fullName evidence="4">Glycosyltransferase 2-like domain-containing protein</fullName>
    </recommendedName>
</protein>
<organism evidence="5 6">
    <name type="scientific">Candidatus Shapirobacteria bacterium CG10_big_fil_rev_8_21_14_0_10_38_14</name>
    <dbReference type="NCBI Taxonomy" id="1974483"/>
    <lineage>
        <taxon>Bacteria</taxon>
        <taxon>Candidatus Shapironibacteriota</taxon>
    </lineage>
</organism>
<dbReference type="AlphaFoldDB" id="A0A2M8L5B3"/>
<dbReference type="EMBL" id="PFEL01000076">
    <property type="protein sequence ID" value="PJE69023.1"/>
    <property type="molecule type" value="Genomic_DNA"/>
</dbReference>
<evidence type="ECO:0000259" key="4">
    <source>
        <dbReference type="Pfam" id="PF00535"/>
    </source>
</evidence>
<name>A0A2M8L5B3_9BACT</name>
<dbReference type="GO" id="GO:0016757">
    <property type="term" value="F:glycosyltransferase activity"/>
    <property type="evidence" value="ECO:0007669"/>
    <property type="project" value="UniProtKB-KW"/>
</dbReference>
<dbReference type="InterPro" id="IPR001173">
    <property type="entry name" value="Glyco_trans_2-like"/>
</dbReference>
<accession>A0A2M8L5B3</accession>
<dbReference type="Gene3D" id="3.90.550.10">
    <property type="entry name" value="Spore Coat Polysaccharide Biosynthesis Protein SpsA, Chain A"/>
    <property type="match status" value="1"/>
</dbReference>
<sequence length="156" mass="17445">MKKVFVVILHYKGKQLTRQCLLSLQKTKIGDFSFEVIVVDNHSPEPIGEFRKEFEKVIFLKNSQNLGFAEGNNVGIRKALQDGADYVFVVNNDTILDKNILIQLISAIGGSAAGGKVASLNDKQSLLLRNKTAILGPKIYFAPGYEYHKTRYKPTE</sequence>
<feature type="domain" description="Glycosyltransferase 2-like" evidence="4">
    <location>
        <begin position="6"/>
        <end position="110"/>
    </location>
</feature>
<dbReference type="Proteomes" id="UP000229500">
    <property type="component" value="Unassembled WGS sequence"/>
</dbReference>
<dbReference type="InterPro" id="IPR029044">
    <property type="entry name" value="Nucleotide-diphossugar_trans"/>
</dbReference>
<proteinExistence type="inferred from homology"/>
<evidence type="ECO:0000256" key="1">
    <source>
        <dbReference type="ARBA" id="ARBA00006739"/>
    </source>
</evidence>
<evidence type="ECO:0000256" key="2">
    <source>
        <dbReference type="ARBA" id="ARBA00022676"/>
    </source>
</evidence>
<feature type="non-terminal residue" evidence="5">
    <location>
        <position position="156"/>
    </location>
</feature>
<comment type="similarity">
    <text evidence="1">Belongs to the glycosyltransferase 2 family.</text>
</comment>
<gene>
    <name evidence="5" type="ORF">COU96_02015</name>
</gene>
<reference evidence="6" key="1">
    <citation type="submission" date="2017-09" db="EMBL/GenBank/DDBJ databases">
        <title>Depth-based differentiation of microbial function through sediment-hosted aquifers and enrichment of novel symbionts in the deep terrestrial subsurface.</title>
        <authorList>
            <person name="Probst A.J."/>
            <person name="Ladd B."/>
            <person name="Jarett J.K."/>
            <person name="Geller-Mcgrath D.E."/>
            <person name="Sieber C.M.K."/>
            <person name="Emerson J.B."/>
            <person name="Anantharaman K."/>
            <person name="Thomas B.C."/>
            <person name="Malmstrom R."/>
            <person name="Stieglmeier M."/>
            <person name="Klingl A."/>
            <person name="Woyke T."/>
            <person name="Ryan C.M."/>
            <person name="Banfield J.F."/>
        </authorList>
    </citation>
    <scope>NUCLEOTIDE SEQUENCE [LARGE SCALE GENOMIC DNA]</scope>
</reference>
<dbReference type="Pfam" id="PF00535">
    <property type="entry name" value="Glycos_transf_2"/>
    <property type="match status" value="1"/>
</dbReference>